<dbReference type="AlphaFoldDB" id="A0A5H8RSF0"/>
<sequence length="37" mass="4633">MRRRKMTRRGSRKNFRRHAGTHKKNRPRRLTRGGFRI</sequence>
<feature type="compositionally biased region" description="Basic residues" evidence="1">
    <location>
        <begin position="1"/>
        <end position="31"/>
    </location>
</feature>
<accession>A0A5H8RSF0</accession>
<gene>
    <name evidence="2" type="ORF">E2Q46_02965</name>
</gene>
<dbReference type="EMBL" id="AAIFJK010000002">
    <property type="protein sequence ID" value="ECD6441003.1"/>
    <property type="molecule type" value="Genomic_DNA"/>
</dbReference>
<name>A0A5H8RSF0_SALET</name>
<reference evidence="2" key="1">
    <citation type="submission" date="2019-03" db="EMBL/GenBank/DDBJ databases">
        <authorList>
            <person name="Ashton P.M."/>
            <person name="Dallman T."/>
            <person name="Nair S."/>
            <person name="De Pinna E."/>
            <person name="Peters T."/>
            <person name="Grant K."/>
        </authorList>
    </citation>
    <scope>NUCLEOTIDE SEQUENCE</scope>
    <source>
        <strain evidence="2">121460</strain>
    </source>
</reference>
<proteinExistence type="predicted"/>
<evidence type="ECO:0000313" key="2">
    <source>
        <dbReference type="EMBL" id="ECD6441003.1"/>
    </source>
</evidence>
<feature type="region of interest" description="Disordered" evidence="1">
    <location>
        <begin position="1"/>
        <end position="37"/>
    </location>
</feature>
<evidence type="ECO:0000256" key="1">
    <source>
        <dbReference type="SAM" id="MobiDB-lite"/>
    </source>
</evidence>
<protein>
    <submittedName>
        <fullName evidence="2">Nonstructural protein</fullName>
    </submittedName>
</protein>
<organism evidence="2">
    <name type="scientific">Salmonella enterica subsp. enterica serovar Durham</name>
    <dbReference type="NCBI Taxonomy" id="1954178"/>
    <lineage>
        <taxon>Bacteria</taxon>
        <taxon>Pseudomonadati</taxon>
        <taxon>Pseudomonadota</taxon>
        <taxon>Gammaproteobacteria</taxon>
        <taxon>Enterobacterales</taxon>
        <taxon>Enterobacteriaceae</taxon>
        <taxon>Salmonella</taxon>
    </lineage>
</organism>
<comment type="caution">
    <text evidence="2">The sequence shown here is derived from an EMBL/GenBank/DDBJ whole genome shotgun (WGS) entry which is preliminary data.</text>
</comment>